<dbReference type="RefSeq" id="WP_101883935.1">
    <property type="nucleotide sequence ID" value="NZ_NIHT01000010.1"/>
</dbReference>
<dbReference type="PANTHER" id="PTHR36180">
    <property type="entry name" value="DNA-BINDING PROTEIN-RELATED-RELATED"/>
    <property type="match status" value="1"/>
</dbReference>
<evidence type="ECO:0000259" key="1">
    <source>
        <dbReference type="PROSITE" id="PS51750"/>
    </source>
</evidence>
<name>A0A2N5PKF2_MEDGN</name>
<dbReference type="EMBL" id="NIHT01000010">
    <property type="protein sequence ID" value="PLT75602.1"/>
    <property type="molecule type" value="Genomic_DNA"/>
</dbReference>
<gene>
    <name evidence="2" type="ORF">CDL23_07890</name>
</gene>
<dbReference type="Proteomes" id="UP000235093">
    <property type="component" value="Unassembled WGS sequence"/>
</dbReference>
<dbReference type="PROSITE" id="PS51750">
    <property type="entry name" value="BRO_N"/>
    <property type="match status" value="1"/>
</dbReference>
<organism evidence="2 3">
    <name type="scientific">Mediterraneibacter gnavus</name>
    <name type="common">Ruminococcus gnavus</name>
    <dbReference type="NCBI Taxonomy" id="33038"/>
    <lineage>
        <taxon>Bacteria</taxon>
        <taxon>Bacillati</taxon>
        <taxon>Bacillota</taxon>
        <taxon>Clostridia</taxon>
        <taxon>Lachnospirales</taxon>
        <taxon>Lachnospiraceae</taxon>
        <taxon>Mediterraneibacter</taxon>
    </lineage>
</organism>
<proteinExistence type="predicted"/>
<evidence type="ECO:0000313" key="3">
    <source>
        <dbReference type="Proteomes" id="UP000235093"/>
    </source>
</evidence>
<dbReference type="InterPro" id="IPR003497">
    <property type="entry name" value="BRO_N_domain"/>
</dbReference>
<evidence type="ECO:0000313" key="2">
    <source>
        <dbReference type="EMBL" id="PLT75602.1"/>
    </source>
</evidence>
<dbReference type="AlphaFoldDB" id="A0A2N5PKF2"/>
<dbReference type="Pfam" id="PF02498">
    <property type="entry name" value="Bro-N"/>
    <property type="match status" value="1"/>
</dbReference>
<protein>
    <recommendedName>
        <fullName evidence="1">Bro-N domain-containing protein</fullName>
    </recommendedName>
</protein>
<feature type="domain" description="Bro-N" evidence="1">
    <location>
        <begin position="1"/>
        <end position="107"/>
    </location>
</feature>
<accession>A0A2N5PKF2</accession>
<reference evidence="2 3" key="1">
    <citation type="journal article" date="2017" name="Genome Med.">
        <title>A novel Ruminococcus gnavus clade enriched in inflammatory bowel disease patients.</title>
        <authorList>
            <person name="Hall A.B."/>
            <person name="Yassour M."/>
            <person name="Sauk J."/>
            <person name="Garner A."/>
            <person name="Jiang X."/>
            <person name="Arthur T."/>
            <person name="Lagoudas G.K."/>
            <person name="Vatanen T."/>
            <person name="Fornelos N."/>
            <person name="Wilson R."/>
            <person name="Bertha M."/>
            <person name="Cohen M."/>
            <person name="Garber J."/>
            <person name="Khalili H."/>
            <person name="Gevers D."/>
            <person name="Ananthakrishnan A.N."/>
            <person name="Kugathasan S."/>
            <person name="Lander E.S."/>
            <person name="Blainey P."/>
            <person name="Vlamakis H."/>
            <person name="Xavier R.J."/>
            <person name="Huttenhower C."/>
        </authorList>
    </citation>
    <scope>NUCLEOTIDE SEQUENCE [LARGE SCALE GENOMIC DNA]</scope>
    <source>
        <strain evidence="2 3">RJX1125</strain>
    </source>
</reference>
<comment type="caution">
    <text evidence="2">The sequence shown here is derived from an EMBL/GenBank/DDBJ whole genome shotgun (WGS) entry which is preliminary data.</text>
</comment>
<sequence>MNELKIFNNKEFGKIRTVTIDNEPWFVGKDVASSLGYERATKAIQDHVDSEDKDEVPIQDSIGRMQKTPIISESGLYALIFGSKLESAKRFKHWVTSEVLPALRKTGSYEMPKTKQRNERLASVNNAVKILTPMLKAAGCNSKIQLLTAKSLYEKAGVNLPITIEADQQYVDTVHIARQARLYFQSSGKPADKAVNEIIRRLDLSEDMYTETWESKGKWQGTVRKYAPEVISMVKQWYADNGYPREISYTQCDGQARKYHVIVRDSDVA</sequence>
<dbReference type="PANTHER" id="PTHR36180:SF2">
    <property type="entry name" value="BRO FAMILY PROTEIN"/>
    <property type="match status" value="1"/>
</dbReference>
<dbReference type="SMART" id="SM01040">
    <property type="entry name" value="Bro-N"/>
    <property type="match status" value="1"/>
</dbReference>